<comment type="caution">
    <text evidence="6">The sequence shown here is derived from an EMBL/GenBank/DDBJ whole genome shotgun (WGS) entry which is preliminary data.</text>
</comment>
<evidence type="ECO:0000313" key="6">
    <source>
        <dbReference type="EMBL" id="MCL6271087.1"/>
    </source>
</evidence>
<evidence type="ECO:0000256" key="3">
    <source>
        <dbReference type="ARBA" id="ARBA00023054"/>
    </source>
</evidence>
<keyword evidence="3 5" id="KW-0175">Coiled coil</keyword>
<organism evidence="6 7">
    <name type="scientific">Parendozoicomonas callyspongiae</name>
    <dbReference type="NCBI Taxonomy" id="2942213"/>
    <lineage>
        <taxon>Bacteria</taxon>
        <taxon>Pseudomonadati</taxon>
        <taxon>Pseudomonadota</taxon>
        <taxon>Gammaproteobacteria</taxon>
        <taxon>Oceanospirillales</taxon>
        <taxon>Endozoicomonadaceae</taxon>
        <taxon>Parendozoicomonas</taxon>
    </lineage>
</organism>
<keyword evidence="4" id="KW-0233">DNA recombination</keyword>
<proteinExistence type="inferred from homology"/>
<evidence type="ECO:0000313" key="7">
    <source>
        <dbReference type="Proteomes" id="UP001203338"/>
    </source>
</evidence>
<dbReference type="PANTHER" id="PTHR30563:SF0">
    <property type="entry name" value="DNA RECOMBINATION PROTEIN RMUC"/>
    <property type="match status" value="1"/>
</dbReference>
<feature type="coiled-coil region" evidence="5">
    <location>
        <begin position="158"/>
        <end position="192"/>
    </location>
</feature>
<dbReference type="InterPro" id="IPR003798">
    <property type="entry name" value="DNA_recombination_RmuC"/>
</dbReference>
<reference evidence="6 7" key="1">
    <citation type="submission" date="2022-05" db="EMBL/GenBank/DDBJ databases">
        <authorList>
            <person name="Park J.-S."/>
        </authorList>
    </citation>
    <scope>NUCLEOTIDE SEQUENCE [LARGE SCALE GENOMIC DNA]</scope>
    <source>
        <strain evidence="6 7">2012CJ34-2</strain>
    </source>
</reference>
<sequence length="462" mass="52584">MTTASLIFFSISVLCILFASGISWRLASIFTRNRIQAEERDRGQNRIQQLVVAEQQVSVLSDTSSQLKKQLGELEGKLSVREKTLEERTVALVAAKKELEAAADKLKLLEQSEQRLGQQFENLANKIFEQKASRFSEQNKEAVASMLSPFKQQLSDFRQQVSQAYDNEAQQRRSLKDEISGLKELNQRMSQEALNLTRALKGEKKTQGNWGELVLDRVLQESGLREGHEYIRQVSLRNESGERQQPDVIVHLPDGKDVIIDSKVSLIDYSRSVEADNDADRERAMAVHVQCLRQHIRGLSDKSYENLEGLRTLDYVLMFIPVEAAFYAAIEHQPKLFQEALDNNIMLVSPTNLLVTLRTIENIWRYEHQNRNAQLIADKAASLYDKLRGFTEDMQKLGLQLETVRKSYDGAMNKFASGRGNAVRQAQQFVELGVKVKKQMAADLLDRANTEVNVLENAEKQQ</sequence>
<dbReference type="EMBL" id="JAMFLX010000020">
    <property type="protein sequence ID" value="MCL6271087.1"/>
    <property type="molecule type" value="Genomic_DNA"/>
</dbReference>
<evidence type="ECO:0000256" key="1">
    <source>
        <dbReference type="ARBA" id="ARBA00003416"/>
    </source>
</evidence>
<evidence type="ECO:0000256" key="2">
    <source>
        <dbReference type="ARBA" id="ARBA00009840"/>
    </source>
</evidence>
<name>A0ABT0PK51_9GAMM</name>
<comment type="similarity">
    <text evidence="2">Belongs to the RmuC family.</text>
</comment>
<comment type="function">
    <text evidence="1">Involved in DNA recombination.</text>
</comment>
<evidence type="ECO:0000256" key="4">
    <source>
        <dbReference type="ARBA" id="ARBA00023172"/>
    </source>
</evidence>
<dbReference type="PANTHER" id="PTHR30563">
    <property type="entry name" value="DNA RECOMBINATION PROTEIN RMUC"/>
    <property type="match status" value="1"/>
</dbReference>
<gene>
    <name evidence="6" type="primary">rmuC</name>
    <name evidence="6" type="ORF">M3P05_14270</name>
</gene>
<feature type="coiled-coil region" evidence="5">
    <location>
        <begin position="92"/>
        <end position="126"/>
    </location>
</feature>
<keyword evidence="7" id="KW-1185">Reference proteome</keyword>
<dbReference type="Proteomes" id="UP001203338">
    <property type="component" value="Unassembled WGS sequence"/>
</dbReference>
<dbReference type="Pfam" id="PF02646">
    <property type="entry name" value="RmuC"/>
    <property type="match status" value="1"/>
</dbReference>
<protein>
    <submittedName>
        <fullName evidence="6">DNA recombination protein RmuC</fullName>
    </submittedName>
</protein>
<accession>A0ABT0PK51</accession>
<dbReference type="RefSeq" id="WP_249700424.1">
    <property type="nucleotide sequence ID" value="NZ_JAMFLX010000020.1"/>
</dbReference>
<evidence type="ECO:0000256" key="5">
    <source>
        <dbReference type="SAM" id="Coils"/>
    </source>
</evidence>